<organism evidence="2 3">
    <name type="scientific">Symbiodinium natans</name>
    <dbReference type="NCBI Taxonomy" id="878477"/>
    <lineage>
        <taxon>Eukaryota</taxon>
        <taxon>Sar</taxon>
        <taxon>Alveolata</taxon>
        <taxon>Dinophyceae</taxon>
        <taxon>Suessiales</taxon>
        <taxon>Symbiodiniaceae</taxon>
        <taxon>Symbiodinium</taxon>
    </lineage>
</organism>
<sequence>MYALQPMNEQERLVGEDPEFADDTQSDGDHQQIQVCRALRHGMLAVAVFAVIGIGCLHLSGNQAARSTVHDTQVKAGIYGNGAWGSELAASASAPAPAAAAVPVSAAPAPAPAAAVPAVPAAVPVAAVPAAAATAAAATGAAPESEPQISMGRSWSTLIGLSVEVGGKIPRCTDLRAHSRQAVINKQIDSVNQLTGGTGVSEVVSAQSTNNPLAPKENLADGNECSDDEEEFQEMCYKKCSILTNGQMTKRVSAFECSKTEGFMGIVKGQTAGFPMPCQGYDVAGDEAGGGCPHKKGACLKDEELYLGKCFKSCAMLTANKYTVRTGAETCLGPRSGRCDALKC</sequence>
<proteinExistence type="predicted"/>
<accession>A0A812P9J0</accession>
<reference evidence="2" key="1">
    <citation type="submission" date="2021-02" db="EMBL/GenBank/DDBJ databases">
        <authorList>
            <person name="Dougan E. K."/>
            <person name="Rhodes N."/>
            <person name="Thang M."/>
            <person name="Chan C."/>
        </authorList>
    </citation>
    <scope>NUCLEOTIDE SEQUENCE</scope>
</reference>
<feature type="region of interest" description="Disordered" evidence="1">
    <location>
        <begin position="1"/>
        <end position="27"/>
    </location>
</feature>
<evidence type="ECO:0000256" key="1">
    <source>
        <dbReference type="SAM" id="MobiDB-lite"/>
    </source>
</evidence>
<feature type="compositionally biased region" description="Acidic residues" evidence="1">
    <location>
        <begin position="16"/>
        <end position="26"/>
    </location>
</feature>
<evidence type="ECO:0000313" key="2">
    <source>
        <dbReference type="EMBL" id="CAE7345573.1"/>
    </source>
</evidence>
<keyword evidence="3" id="KW-1185">Reference proteome</keyword>
<dbReference type="EMBL" id="CAJNDS010002135">
    <property type="protein sequence ID" value="CAE7345573.1"/>
    <property type="molecule type" value="Genomic_DNA"/>
</dbReference>
<dbReference type="Proteomes" id="UP000604046">
    <property type="component" value="Unassembled WGS sequence"/>
</dbReference>
<gene>
    <name evidence="2" type="ORF">SNAT2548_LOCUS18115</name>
</gene>
<name>A0A812P9J0_9DINO</name>
<evidence type="ECO:0000313" key="3">
    <source>
        <dbReference type="Proteomes" id="UP000604046"/>
    </source>
</evidence>
<dbReference type="OrthoDB" id="408396at2759"/>
<dbReference type="AlphaFoldDB" id="A0A812P9J0"/>
<comment type="caution">
    <text evidence="2">The sequence shown here is derived from an EMBL/GenBank/DDBJ whole genome shotgun (WGS) entry which is preliminary data.</text>
</comment>
<protein>
    <submittedName>
        <fullName evidence="2">Uncharacterized protein</fullName>
    </submittedName>
</protein>